<reference evidence="2 3" key="2">
    <citation type="journal article" date="2019" name="G3 (Bethesda)">
        <title>Hybrid Assembly of the Genome of the Entomopathogenic Nematode Steinernema carpocapsae Identifies the X-Chromosome.</title>
        <authorList>
            <person name="Serra L."/>
            <person name="Macchietto M."/>
            <person name="Macias-Munoz A."/>
            <person name="McGill C.J."/>
            <person name="Rodriguez I.M."/>
            <person name="Rodriguez B."/>
            <person name="Murad R."/>
            <person name="Mortazavi A."/>
        </authorList>
    </citation>
    <scope>NUCLEOTIDE SEQUENCE [LARGE SCALE GENOMIC DNA]</scope>
    <source>
        <strain evidence="2 3">ALL</strain>
    </source>
</reference>
<dbReference type="AlphaFoldDB" id="A0A4U5NX59"/>
<gene>
    <name evidence="2" type="ORF">L596_012214</name>
</gene>
<feature type="signal peptide" evidence="1">
    <location>
        <begin position="1"/>
        <end position="22"/>
    </location>
</feature>
<feature type="chain" id="PRO_5020487612" evidence="1">
    <location>
        <begin position="23"/>
        <end position="73"/>
    </location>
</feature>
<dbReference type="Proteomes" id="UP000298663">
    <property type="component" value="Unassembled WGS sequence"/>
</dbReference>
<evidence type="ECO:0000313" key="3">
    <source>
        <dbReference type="Proteomes" id="UP000298663"/>
    </source>
</evidence>
<evidence type="ECO:0000256" key="1">
    <source>
        <dbReference type="SAM" id="SignalP"/>
    </source>
</evidence>
<keyword evidence="3" id="KW-1185">Reference proteome</keyword>
<protein>
    <submittedName>
        <fullName evidence="2">Uncharacterized protein</fullName>
    </submittedName>
</protein>
<reference evidence="2 3" key="1">
    <citation type="journal article" date="2015" name="Genome Biol.">
        <title>Comparative genomics of Steinernema reveals deeply conserved gene regulatory networks.</title>
        <authorList>
            <person name="Dillman A.R."/>
            <person name="Macchietto M."/>
            <person name="Porter C.F."/>
            <person name="Rogers A."/>
            <person name="Williams B."/>
            <person name="Antoshechkin I."/>
            <person name="Lee M.M."/>
            <person name="Goodwin Z."/>
            <person name="Lu X."/>
            <person name="Lewis E.E."/>
            <person name="Goodrich-Blair H."/>
            <person name="Stock S.P."/>
            <person name="Adams B.J."/>
            <person name="Sternberg P.W."/>
            <person name="Mortazavi A."/>
        </authorList>
    </citation>
    <scope>NUCLEOTIDE SEQUENCE [LARGE SCALE GENOMIC DNA]</scope>
    <source>
        <strain evidence="2 3">ALL</strain>
    </source>
</reference>
<name>A0A4U5NX59_STECR</name>
<evidence type="ECO:0000313" key="2">
    <source>
        <dbReference type="EMBL" id="TKR87881.1"/>
    </source>
</evidence>
<sequence length="73" mass="8654">MTLSLKWFLLVLPLVINALTESGDVFPTQLNRPSYYSYRVKFFRNVPPSNSQHRALRIQPAVRTWLQDVWDYV</sequence>
<accession>A0A4U5NX59</accession>
<proteinExistence type="predicted"/>
<comment type="caution">
    <text evidence="2">The sequence shown here is derived from an EMBL/GenBank/DDBJ whole genome shotgun (WGS) entry which is preliminary data.</text>
</comment>
<keyword evidence="1" id="KW-0732">Signal</keyword>
<dbReference type="EMBL" id="AZBU02000003">
    <property type="protein sequence ID" value="TKR87881.1"/>
    <property type="molecule type" value="Genomic_DNA"/>
</dbReference>
<organism evidence="2 3">
    <name type="scientific">Steinernema carpocapsae</name>
    <name type="common">Entomopathogenic nematode</name>
    <dbReference type="NCBI Taxonomy" id="34508"/>
    <lineage>
        <taxon>Eukaryota</taxon>
        <taxon>Metazoa</taxon>
        <taxon>Ecdysozoa</taxon>
        <taxon>Nematoda</taxon>
        <taxon>Chromadorea</taxon>
        <taxon>Rhabditida</taxon>
        <taxon>Tylenchina</taxon>
        <taxon>Panagrolaimomorpha</taxon>
        <taxon>Strongyloidoidea</taxon>
        <taxon>Steinernematidae</taxon>
        <taxon>Steinernema</taxon>
    </lineage>
</organism>